<dbReference type="GO" id="GO:0016491">
    <property type="term" value="F:oxidoreductase activity"/>
    <property type="evidence" value="ECO:0007669"/>
    <property type="project" value="UniProtKB-KW"/>
</dbReference>
<name>A0A9P3G7A0_9APHY</name>
<dbReference type="PANTHER" id="PTHR24320:SF282">
    <property type="entry name" value="WW DOMAIN-CONTAINING OXIDOREDUCTASE"/>
    <property type="match status" value="1"/>
</dbReference>
<keyword evidence="5" id="KW-1185">Reference proteome</keyword>
<dbReference type="PRINTS" id="PR00081">
    <property type="entry name" value="GDHRDH"/>
</dbReference>
<dbReference type="Gene3D" id="3.40.50.720">
    <property type="entry name" value="NAD(P)-binding Rossmann-like Domain"/>
    <property type="match status" value="1"/>
</dbReference>
<dbReference type="InterPro" id="IPR002347">
    <property type="entry name" value="SDR_fam"/>
</dbReference>
<dbReference type="Pfam" id="PF00106">
    <property type="entry name" value="adh_short"/>
    <property type="match status" value="1"/>
</dbReference>
<organism evidence="4 5">
    <name type="scientific">Phanerochaete sordida</name>
    <dbReference type="NCBI Taxonomy" id="48140"/>
    <lineage>
        <taxon>Eukaryota</taxon>
        <taxon>Fungi</taxon>
        <taxon>Dikarya</taxon>
        <taxon>Basidiomycota</taxon>
        <taxon>Agaricomycotina</taxon>
        <taxon>Agaricomycetes</taxon>
        <taxon>Polyporales</taxon>
        <taxon>Phanerochaetaceae</taxon>
        <taxon>Phanerochaete</taxon>
    </lineage>
</organism>
<keyword evidence="2" id="KW-0521">NADP</keyword>
<dbReference type="PROSITE" id="PS00061">
    <property type="entry name" value="ADH_SHORT"/>
    <property type="match status" value="1"/>
</dbReference>
<dbReference type="InterPro" id="IPR020904">
    <property type="entry name" value="Sc_DH/Rdtase_CS"/>
</dbReference>
<comment type="similarity">
    <text evidence="1">Belongs to the short-chain dehydrogenases/reductases (SDR) family.</text>
</comment>
<protein>
    <submittedName>
        <fullName evidence="4">NAD(P)-binding protein</fullName>
    </submittedName>
</protein>
<dbReference type="PANTHER" id="PTHR24320">
    <property type="entry name" value="RETINOL DEHYDROGENASE"/>
    <property type="match status" value="1"/>
</dbReference>
<accession>A0A9P3G7A0</accession>
<comment type="caution">
    <text evidence="4">The sequence shown here is derived from an EMBL/GenBank/DDBJ whole genome shotgun (WGS) entry which is preliminary data.</text>
</comment>
<evidence type="ECO:0000313" key="5">
    <source>
        <dbReference type="Proteomes" id="UP000703269"/>
    </source>
</evidence>
<keyword evidence="3" id="KW-0560">Oxidoreductase</keyword>
<dbReference type="SUPFAM" id="SSF51735">
    <property type="entry name" value="NAD(P)-binding Rossmann-fold domains"/>
    <property type="match status" value="1"/>
</dbReference>
<reference evidence="4 5" key="1">
    <citation type="submission" date="2021-08" db="EMBL/GenBank/DDBJ databases">
        <title>Draft Genome Sequence of Phanerochaete sordida strain YK-624.</title>
        <authorList>
            <person name="Mori T."/>
            <person name="Dohra H."/>
            <person name="Suzuki T."/>
            <person name="Kawagishi H."/>
            <person name="Hirai H."/>
        </authorList>
    </citation>
    <scope>NUCLEOTIDE SEQUENCE [LARGE SCALE GENOMIC DNA]</scope>
    <source>
        <strain evidence="4 5">YK-624</strain>
    </source>
</reference>
<dbReference type="InterPro" id="IPR036291">
    <property type="entry name" value="NAD(P)-bd_dom_sf"/>
</dbReference>
<dbReference type="EMBL" id="BPQB01000011">
    <property type="protein sequence ID" value="GJE89129.1"/>
    <property type="molecule type" value="Genomic_DNA"/>
</dbReference>
<evidence type="ECO:0000313" key="4">
    <source>
        <dbReference type="EMBL" id="GJE89129.1"/>
    </source>
</evidence>
<evidence type="ECO:0000256" key="1">
    <source>
        <dbReference type="ARBA" id="ARBA00006484"/>
    </source>
</evidence>
<sequence>MGNSLSIYASIFRSLFPPAPKFLPQDVPDLTGRVIVVTGGASGIGKETVKVFLEHNAKVYLATRNRSQAEAVIAELKAATGNEAHFLPLDLANLAAVRAAAEEFLSKEHELHVLFNNAGTMWCPLEQLTADGFDMQFGTNVVGHVLLTTLLLPALAAGARSAPDGRARVVNTSSCGALLATGLRFETFRGVSALRTRLGTKDMYNQSKLAMAVWSREAARRYADKNVLVYAVDPGSVKTGLQRNATWMDRLFLNMILHEPWYGALTQLWAGTSPETLSLNGEWLIPYARHGRCLPEMYDAQLGEKLWTWLEEQLQEK</sequence>
<dbReference type="Proteomes" id="UP000703269">
    <property type="component" value="Unassembled WGS sequence"/>
</dbReference>
<gene>
    <name evidence="4" type="ORF">PsYK624_052230</name>
</gene>
<evidence type="ECO:0000256" key="3">
    <source>
        <dbReference type="ARBA" id="ARBA00023002"/>
    </source>
</evidence>
<dbReference type="OrthoDB" id="191139at2759"/>
<evidence type="ECO:0000256" key="2">
    <source>
        <dbReference type="ARBA" id="ARBA00022857"/>
    </source>
</evidence>
<dbReference type="AlphaFoldDB" id="A0A9P3G7A0"/>
<proteinExistence type="inferred from homology"/>